<comment type="subcellular location">
    <subcellularLocation>
        <location evidence="2">Cytoplasm</location>
    </subcellularLocation>
    <subcellularLocation>
        <location evidence="1">Nucleus</location>
    </subcellularLocation>
</comment>
<dbReference type="EMBL" id="ONZQ02000003">
    <property type="protein sequence ID" value="SPO00054.1"/>
    <property type="molecule type" value="Genomic_DNA"/>
</dbReference>
<dbReference type="GO" id="GO:0008104">
    <property type="term" value="P:intracellular protein localization"/>
    <property type="evidence" value="ECO:0007669"/>
    <property type="project" value="TreeGrafter"/>
</dbReference>
<dbReference type="PANTHER" id="PTHR28081">
    <property type="entry name" value="DAMAGE-REGULATED IMPORT FACILITATOR 1-RELATED"/>
    <property type="match status" value="1"/>
</dbReference>
<evidence type="ECO:0000256" key="5">
    <source>
        <dbReference type="ARBA" id="ARBA00023242"/>
    </source>
</evidence>
<proteinExistence type="inferred from homology"/>
<reference evidence="7" key="1">
    <citation type="submission" date="2018-03" db="EMBL/GenBank/DDBJ databases">
        <authorList>
            <person name="Guldener U."/>
        </authorList>
    </citation>
    <scope>NUCLEOTIDE SEQUENCE</scope>
</reference>
<feature type="region of interest" description="Disordered" evidence="6">
    <location>
        <begin position="1"/>
        <end position="43"/>
    </location>
</feature>
<protein>
    <submittedName>
        <fullName evidence="7">Uncharacterized protein</fullName>
    </submittedName>
</protein>
<dbReference type="GO" id="GO:1990846">
    <property type="term" value="F:ribonucleoside-diphosphate reductase inhibitor activity"/>
    <property type="evidence" value="ECO:0007669"/>
    <property type="project" value="TreeGrafter"/>
</dbReference>
<evidence type="ECO:0000256" key="2">
    <source>
        <dbReference type="ARBA" id="ARBA00004496"/>
    </source>
</evidence>
<dbReference type="Pfam" id="PF08591">
    <property type="entry name" value="RNR_inhib"/>
    <property type="match status" value="1"/>
</dbReference>
<comment type="similarity">
    <text evidence="3">Belongs to the DIF1/spd1 family.</text>
</comment>
<feature type="compositionally biased region" description="Low complexity" evidence="6">
    <location>
        <begin position="24"/>
        <end position="42"/>
    </location>
</feature>
<keyword evidence="4" id="KW-0963">Cytoplasm</keyword>
<evidence type="ECO:0000313" key="7">
    <source>
        <dbReference type="EMBL" id="SPO00054.1"/>
    </source>
</evidence>
<evidence type="ECO:0000256" key="6">
    <source>
        <dbReference type="SAM" id="MobiDB-lite"/>
    </source>
</evidence>
<dbReference type="AlphaFoldDB" id="A0AAE8MT90"/>
<name>A0AAE8MT90_9PEZI</name>
<dbReference type="PANTHER" id="PTHR28081:SF1">
    <property type="entry name" value="DAMAGE-REGULATED IMPORT FACILITATOR 1"/>
    <property type="match status" value="1"/>
</dbReference>
<dbReference type="GO" id="GO:0005737">
    <property type="term" value="C:cytoplasm"/>
    <property type="evidence" value="ECO:0007669"/>
    <property type="project" value="UniProtKB-SubCell"/>
</dbReference>
<evidence type="ECO:0000313" key="8">
    <source>
        <dbReference type="Proteomes" id="UP001187682"/>
    </source>
</evidence>
<comment type="caution">
    <text evidence="7">The sequence shown here is derived from an EMBL/GenBank/DDBJ whole genome shotgun (WGS) entry which is preliminary data.</text>
</comment>
<evidence type="ECO:0000256" key="1">
    <source>
        <dbReference type="ARBA" id="ARBA00004123"/>
    </source>
</evidence>
<sequence length="253" mass="26874">MSSTPRAKRQFAGASSDPSQRQITSFFSTSASAPGPSPASAAQTTYAPVLPSSVQSSLINVGMRIRKSVPEGYKTGSPHSAFKLWDEGAGGRDNSNTPAVKTGARRRAAAGAAELVPFCGVHSVGGMAVQPVHYLDEDAGAAEMDVPGLTSSQETIDDDDFENPRKRGHVDDDDDDEEEVGLRFDFWDGKVMATATSGNARAMAHPKGRRKGAARTWGPAKQGRGQENCVDDFEEADFLDEKVFGADFAMTDA</sequence>
<dbReference type="Proteomes" id="UP001187682">
    <property type="component" value="Unassembled WGS sequence"/>
</dbReference>
<keyword evidence="8" id="KW-1185">Reference proteome</keyword>
<feature type="compositionally biased region" description="Basic residues" evidence="6">
    <location>
        <begin position="204"/>
        <end position="213"/>
    </location>
</feature>
<accession>A0AAE8MT90</accession>
<feature type="region of interest" description="Disordered" evidence="6">
    <location>
        <begin position="200"/>
        <end position="227"/>
    </location>
</feature>
<keyword evidence="5" id="KW-0539">Nucleus</keyword>
<gene>
    <name evidence="7" type="ORF">DNG_02906</name>
</gene>
<evidence type="ECO:0000256" key="3">
    <source>
        <dbReference type="ARBA" id="ARBA00005459"/>
    </source>
</evidence>
<dbReference type="GO" id="GO:0005634">
    <property type="term" value="C:nucleus"/>
    <property type="evidence" value="ECO:0007669"/>
    <property type="project" value="UniProtKB-SubCell"/>
</dbReference>
<evidence type="ECO:0000256" key="4">
    <source>
        <dbReference type="ARBA" id="ARBA00022490"/>
    </source>
</evidence>
<dbReference type="InterPro" id="IPR013900">
    <property type="entry name" value="RNR_inhibitor"/>
</dbReference>
<feature type="region of interest" description="Disordered" evidence="6">
    <location>
        <begin position="150"/>
        <end position="178"/>
    </location>
</feature>
<organism evidence="7 8">
    <name type="scientific">Cephalotrichum gorgonifer</name>
    <dbReference type="NCBI Taxonomy" id="2041049"/>
    <lineage>
        <taxon>Eukaryota</taxon>
        <taxon>Fungi</taxon>
        <taxon>Dikarya</taxon>
        <taxon>Ascomycota</taxon>
        <taxon>Pezizomycotina</taxon>
        <taxon>Sordariomycetes</taxon>
        <taxon>Hypocreomycetidae</taxon>
        <taxon>Microascales</taxon>
        <taxon>Microascaceae</taxon>
        <taxon>Cephalotrichum</taxon>
    </lineage>
</organism>